<feature type="chain" id="PRO_5044770369" evidence="1">
    <location>
        <begin position="19"/>
        <end position="127"/>
    </location>
</feature>
<evidence type="ECO:0000313" key="2">
    <source>
        <dbReference type="EMBL" id="KAL3287498.1"/>
    </source>
</evidence>
<comment type="caution">
    <text evidence="2">The sequence shown here is derived from an EMBL/GenBank/DDBJ whole genome shotgun (WGS) entry which is preliminary data.</text>
</comment>
<keyword evidence="1" id="KW-0732">Signal</keyword>
<gene>
    <name evidence="2" type="ORF">HHI36_001968</name>
</gene>
<dbReference type="Proteomes" id="UP001516400">
    <property type="component" value="Unassembled WGS sequence"/>
</dbReference>
<organism evidence="2 3">
    <name type="scientific">Cryptolaemus montrouzieri</name>
    <dbReference type="NCBI Taxonomy" id="559131"/>
    <lineage>
        <taxon>Eukaryota</taxon>
        <taxon>Metazoa</taxon>
        <taxon>Ecdysozoa</taxon>
        <taxon>Arthropoda</taxon>
        <taxon>Hexapoda</taxon>
        <taxon>Insecta</taxon>
        <taxon>Pterygota</taxon>
        <taxon>Neoptera</taxon>
        <taxon>Endopterygota</taxon>
        <taxon>Coleoptera</taxon>
        <taxon>Polyphaga</taxon>
        <taxon>Cucujiformia</taxon>
        <taxon>Coccinelloidea</taxon>
        <taxon>Coccinellidae</taxon>
        <taxon>Scymninae</taxon>
        <taxon>Scymnini</taxon>
        <taxon>Cryptolaemus</taxon>
    </lineage>
</organism>
<feature type="signal peptide" evidence="1">
    <location>
        <begin position="1"/>
        <end position="18"/>
    </location>
</feature>
<dbReference type="AlphaFoldDB" id="A0ABD2P9T8"/>
<accession>A0ABD2P9T8</accession>
<keyword evidence="3" id="KW-1185">Reference proteome</keyword>
<name>A0ABD2P9T8_9CUCU</name>
<sequence length="127" mass="11858">MNTLGAITFLAVVAAAAASHIHGGAVIAGPSGAITANGLGGAAVVGPTGPNLGGHGIGLIGAPGLIAARGLGLGLGLGGIGVAGLGLAGLDVGHGGLVGSGIEGQYVPDLTEHLYDDGSYKPHVYGH</sequence>
<dbReference type="EMBL" id="JABFTP020000185">
    <property type="protein sequence ID" value="KAL3287498.1"/>
    <property type="molecule type" value="Genomic_DNA"/>
</dbReference>
<evidence type="ECO:0000256" key="1">
    <source>
        <dbReference type="SAM" id="SignalP"/>
    </source>
</evidence>
<protein>
    <submittedName>
        <fullName evidence="2">Uncharacterized protein</fullName>
    </submittedName>
</protein>
<reference evidence="2 3" key="1">
    <citation type="journal article" date="2021" name="BMC Biol.">
        <title>Horizontally acquired antibacterial genes associated with adaptive radiation of ladybird beetles.</title>
        <authorList>
            <person name="Li H.S."/>
            <person name="Tang X.F."/>
            <person name="Huang Y.H."/>
            <person name="Xu Z.Y."/>
            <person name="Chen M.L."/>
            <person name="Du X.Y."/>
            <person name="Qiu B.Y."/>
            <person name="Chen P.T."/>
            <person name="Zhang W."/>
            <person name="Slipinski A."/>
            <person name="Escalona H.E."/>
            <person name="Waterhouse R.M."/>
            <person name="Zwick A."/>
            <person name="Pang H."/>
        </authorList>
    </citation>
    <scope>NUCLEOTIDE SEQUENCE [LARGE SCALE GENOMIC DNA]</scope>
    <source>
        <strain evidence="2">SYSU2018</strain>
    </source>
</reference>
<proteinExistence type="predicted"/>
<evidence type="ECO:0000313" key="3">
    <source>
        <dbReference type="Proteomes" id="UP001516400"/>
    </source>
</evidence>